<dbReference type="EMBL" id="BKCJ011774749">
    <property type="protein sequence ID" value="GFD51819.1"/>
    <property type="molecule type" value="Genomic_DNA"/>
</dbReference>
<proteinExistence type="predicted"/>
<dbReference type="AlphaFoldDB" id="A0A699WXE1"/>
<feature type="non-terminal residue" evidence="1">
    <location>
        <position position="1"/>
    </location>
</feature>
<organism evidence="1">
    <name type="scientific">Tanacetum cinerariifolium</name>
    <name type="common">Dalmatian daisy</name>
    <name type="synonym">Chrysanthemum cinerariifolium</name>
    <dbReference type="NCBI Taxonomy" id="118510"/>
    <lineage>
        <taxon>Eukaryota</taxon>
        <taxon>Viridiplantae</taxon>
        <taxon>Streptophyta</taxon>
        <taxon>Embryophyta</taxon>
        <taxon>Tracheophyta</taxon>
        <taxon>Spermatophyta</taxon>
        <taxon>Magnoliopsida</taxon>
        <taxon>eudicotyledons</taxon>
        <taxon>Gunneridae</taxon>
        <taxon>Pentapetalae</taxon>
        <taxon>asterids</taxon>
        <taxon>campanulids</taxon>
        <taxon>Asterales</taxon>
        <taxon>Asteraceae</taxon>
        <taxon>Asteroideae</taxon>
        <taxon>Anthemideae</taxon>
        <taxon>Anthemidinae</taxon>
        <taxon>Tanacetum</taxon>
    </lineage>
</organism>
<evidence type="ECO:0008006" key="2">
    <source>
        <dbReference type="Google" id="ProtNLM"/>
    </source>
</evidence>
<accession>A0A699WXE1</accession>
<name>A0A699WXE1_TANCI</name>
<evidence type="ECO:0000313" key="1">
    <source>
        <dbReference type="EMBL" id="GFD51819.1"/>
    </source>
</evidence>
<sequence>VLPEKLLDLDSTKDLYPPLHVNPLSGSTTYSSSLNPLLQEFTDELAFITFPSEYDDDIQFDVESDLKEIEFMLHKDIDSSLKDLIDQSNLANPADNFVDSMPEMFTDEHAL</sequence>
<protein>
    <recommendedName>
        <fullName evidence="2">Reverse transcriptase domain-containing protein</fullName>
    </recommendedName>
</protein>
<reference evidence="1" key="1">
    <citation type="journal article" date="2019" name="Sci. Rep.">
        <title>Draft genome of Tanacetum cinerariifolium, the natural source of mosquito coil.</title>
        <authorList>
            <person name="Yamashiro T."/>
            <person name="Shiraishi A."/>
            <person name="Satake H."/>
            <person name="Nakayama K."/>
        </authorList>
    </citation>
    <scope>NUCLEOTIDE SEQUENCE</scope>
</reference>
<feature type="non-terminal residue" evidence="1">
    <location>
        <position position="111"/>
    </location>
</feature>
<gene>
    <name evidence="1" type="ORF">Tci_923788</name>
</gene>
<comment type="caution">
    <text evidence="1">The sequence shown here is derived from an EMBL/GenBank/DDBJ whole genome shotgun (WGS) entry which is preliminary data.</text>
</comment>